<evidence type="ECO:0000259" key="1">
    <source>
        <dbReference type="Pfam" id="PF26610"/>
    </source>
</evidence>
<dbReference type="Proteomes" id="UP000199032">
    <property type="component" value="Unassembled WGS sequence"/>
</dbReference>
<protein>
    <recommendedName>
        <fullName evidence="1">YbbD head domain-containing protein</fullName>
    </recommendedName>
</protein>
<dbReference type="Pfam" id="PF26610">
    <property type="entry name" value="YbbD_head"/>
    <property type="match status" value="1"/>
</dbReference>
<feature type="domain" description="YbbD head" evidence="1">
    <location>
        <begin position="26"/>
        <end position="76"/>
    </location>
</feature>
<gene>
    <name evidence="2" type="ORF">COMA1_11317</name>
</gene>
<name>A0A0S4L7F5_9BACT</name>
<accession>A0A0S4L7F5</accession>
<proteinExistence type="predicted"/>
<organism evidence="2 3">
    <name type="scientific">Candidatus Nitrospira nitrosa</name>
    <dbReference type="NCBI Taxonomy" id="1742972"/>
    <lineage>
        <taxon>Bacteria</taxon>
        <taxon>Pseudomonadati</taxon>
        <taxon>Nitrospirota</taxon>
        <taxon>Nitrospiria</taxon>
        <taxon>Nitrospirales</taxon>
        <taxon>Nitrospiraceae</taxon>
        <taxon>Nitrospira</taxon>
    </lineage>
</organism>
<dbReference type="EMBL" id="CZQA01000001">
    <property type="protein sequence ID" value="CUS33740.1"/>
    <property type="molecule type" value="Genomic_DNA"/>
</dbReference>
<keyword evidence="3" id="KW-1185">Reference proteome</keyword>
<dbReference type="InterPro" id="IPR058827">
    <property type="entry name" value="YbbD_head"/>
</dbReference>
<dbReference type="AlphaFoldDB" id="A0A0S4L7F5"/>
<evidence type="ECO:0000313" key="2">
    <source>
        <dbReference type="EMBL" id="CUS33740.1"/>
    </source>
</evidence>
<sequence length="126" mass="14318">MKTILFPLVMVLTLLIGAVWYMENTEQQESHFETYQTLQASELITKGWVPDIIPRSAYDIYEEHRVDQDRVHVRFRFLAGDTASIEKGCKKQEGNSAKIAIYQCPHGNGVVSVRLQQDGTGEMVSD</sequence>
<reference evidence="2 3" key="1">
    <citation type="submission" date="2015-10" db="EMBL/GenBank/DDBJ databases">
        <authorList>
            <person name="Gilbert D.G."/>
        </authorList>
    </citation>
    <scope>NUCLEOTIDE SEQUENCE [LARGE SCALE GENOMIC DNA]</scope>
    <source>
        <strain evidence="2">COMA1</strain>
    </source>
</reference>
<evidence type="ECO:0000313" key="3">
    <source>
        <dbReference type="Proteomes" id="UP000199032"/>
    </source>
</evidence>